<dbReference type="AlphaFoldDB" id="A0ABD3WQJ4"/>
<evidence type="ECO:0000256" key="5">
    <source>
        <dbReference type="ARBA" id="ARBA00022989"/>
    </source>
</evidence>
<feature type="transmembrane region" description="Helical" evidence="8">
    <location>
        <begin position="21"/>
        <end position="41"/>
    </location>
</feature>
<evidence type="ECO:0000256" key="6">
    <source>
        <dbReference type="ARBA" id="ARBA00023136"/>
    </source>
</evidence>
<evidence type="ECO:0000256" key="4">
    <source>
        <dbReference type="ARBA" id="ARBA00022692"/>
    </source>
</evidence>
<name>A0ABD3WQJ4_SINWO</name>
<comment type="caution">
    <text evidence="9">The sequence shown here is derived from an EMBL/GenBank/DDBJ whole genome shotgun (WGS) entry which is preliminary data.</text>
</comment>
<dbReference type="PROSITE" id="PS00221">
    <property type="entry name" value="MIP"/>
    <property type="match status" value="1"/>
</dbReference>
<feature type="transmembrane region" description="Helical" evidence="8">
    <location>
        <begin position="133"/>
        <end position="151"/>
    </location>
</feature>
<feature type="transmembrane region" description="Helical" evidence="8">
    <location>
        <begin position="211"/>
        <end position="231"/>
    </location>
</feature>
<dbReference type="PRINTS" id="PR00783">
    <property type="entry name" value="MINTRINSICP"/>
</dbReference>
<feature type="transmembrane region" description="Helical" evidence="8">
    <location>
        <begin position="47"/>
        <end position="66"/>
    </location>
</feature>
<dbReference type="Proteomes" id="UP001634394">
    <property type="component" value="Unassembled WGS sequence"/>
</dbReference>
<evidence type="ECO:0000256" key="7">
    <source>
        <dbReference type="RuleBase" id="RU000477"/>
    </source>
</evidence>
<evidence type="ECO:0000256" key="3">
    <source>
        <dbReference type="ARBA" id="ARBA00022448"/>
    </source>
</evidence>
<evidence type="ECO:0000313" key="10">
    <source>
        <dbReference type="Proteomes" id="UP001634394"/>
    </source>
</evidence>
<keyword evidence="3 7" id="KW-0813">Transport</keyword>
<sequence>MSDSGKENFISKGPYEITVQPLLAEFVGVCMFVFIGCMATPNQLLTLALAQGMTIALLIIGLGTISGGHFNPAVTLGVLIAGAIKPALAWCYFIAQLLGGLLGAAFARAMMPSYIYRNIKGGSFALGSDMEPSWAIVAEAVLTTLLVLTVLMSSVNATTKSCLAPLAIGFAVAVDVMSGGLTTGASMNPARALGPAIISSPVVSDSFDNHYVWWVGPLLGGLVAGVLYRLLFASVDQRWITGDRSCSGRLKSTIKYNLL</sequence>
<dbReference type="InterPro" id="IPR023271">
    <property type="entry name" value="Aquaporin-like"/>
</dbReference>
<dbReference type="InterPro" id="IPR000425">
    <property type="entry name" value="MIP"/>
</dbReference>
<dbReference type="SUPFAM" id="SSF81338">
    <property type="entry name" value="Aquaporin-like"/>
    <property type="match status" value="1"/>
</dbReference>
<keyword evidence="6 8" id="KW-0472">Membrane</keyword>
<comment type="subcellular location">
    <subcellularLocation>
        <location evidence="1">Membrane</location>
        <topology evidence="1">Multi-pass membrane protein</topology>
    </subcellularLocation>
</comment>
<organism evidence="9 10">
    <name type="scientific">Sinanodonta woodiana</name>
    <name type="common">Chinese pond mussel</name>
    <name type="synonym">Anodonta woodiana</name>
    <dbReference type="NCBI Taxonomy" id="1069815"/>
    <lineage>
        <taxon>Eukaryota</taxon>
        <taxon>Metazoa</taxon>
        <taxon>Spiralia</taxon>
        <taxon>Lophotrochozoa</taxon>
        <taxon>Mollusca</taxon>
        <taxon>Bivalvia</taxon>
        <taxon>Autobranchia</taxon>
        <taxon>Heteroconchia</taxon>
        <taxon>Palaeoheterodonta</taxon>
        <taxon>Unionida</taxon>
        <taxon>Unionoidea</taxon>
        <taxon>Unionidae</taxon>
        <taxon>Unioninae</taxon>
        <taxon>Sinanodonta</taxon>
    </lineage>
</organism>
<reference evidence="9 10" key="1">
    <citation type="submission" date="2024-11" db="EMBL/GenBank/DDBJ databases">
        <title>Chromosome-level genome assembly of the freshwater bivalve Anodonta woodiana.</title>
        <authorList>
            <person name="Chen X."/>
        </authorList>
    </citation>
    <scope>NUCLEOTIDE SEQUENCE [LARGE SCALE GENOMIC DNA]</scope>
    <source>
        <strain evidence="9">MN2024</strain>
        <tissue evidence="9">Gills</tissue>
    </source>
</reference>
<evidence type="ECO:0000256" key="2">
    <source>
        <dbReference type="ARBA" id="ARBA00006175"/>
    </source>
</evidence>
<dbReference type="Gene3D" id="1.20.1080.10">
    <property type="entry name" value="Glycerol uptake facilitator protein"/>
    <property type="match status" value="1"/>
</dbReference>
<dbReference type="PANTHER" id="PTHR19139">
    <property type="entry name" value="AQUAPORIN TRANSPORTER"/>
    <property type="match status" value="1"/>
</dbReference>
<keyword evidence="10" id="KW-1185">Reference proteome</keyword>
<dbReference type="FunFam" id="1.20.1080.10:FF:000019">
    <property type="entry name" value="AQuaPorin or aquaglyceroporin related"/>
    <property type="match status" value="1"/>
</dbReference>
<dbReference type="GO" id="GO:0016020">
    <property type="term" value="C:membrane"/>
    <property type="evidence" value="ECO:0007669"/>
    <property type="project" value="UniProtKB-SubCell"/>
</dbReference>
<dbReference type="EMBL" id="JBJQND010000005">
    <property type="protein sequence ID" value="KAL3875606.1"/>
    <property type="molecule type" value="Genomic_DNA"/>
</dbReference>
<accession>A0ABD3WQJ4</accession>
<evidence type="ECO:0000256" key="1">
    <source>
        <dbReference type="ARBA" id="ARBA00004141"/>
    </source>
</evidence>
<dbReference type="Pfam" id="PF00230">
    <property type="entry name" value="MIP"/>
    <property type="match status" value="1"/>
</dbReference>
<protein>
    <submittedName>
        <fullName evidence="9">Uncharacterized protein</fullName>
    </submittedName>
</protein>
<dbReference type="InterPro" id="IPR022357">
    <property type="entry name" value="MIP_CS"/>
</dbReference>
<comment type="similarity">
    <text evidence="2 7">Belongs to the MIP/aquaporin (TC 1.A.8) family.</text>
</comment>
<evidence type="ECO:0000256" key="8">
    <source>
        <dbReference type="SAM" id="Phobius"/>
    </source>
</evidence>
<dbReference type="PANTHER" id="PTHR19139:SF284">
    <property type="entry name" value="AQUAPORIN"/>
    <property type="match status" value="1"/>
</dbReference>
<evidence type="ECO:0000313" key="9">
    <source>
        <dbReference type="EMBL" id="KAL3875606.1"/>
    </source>
</evidence>
<keyword evidence="4 7" id="KW-0812">Transmembrane</keyword>
<feature type="transmembrane region" description="Helical" evidence="8">
    <location>
        <begin position="163"/>
        <end position="181"/>
    </location>
</feature>
<dbReference type="InterPro" id="IPR034294">
    <property type="entry name" value="Aquaporin_transptr"/>
</dbReference>
<proteinExistence type="inferred from homology"/>
<keyword evidence="5 8" id="KW-1133">Transmembrane helix</keyword>
<gene>
    <name evidence="9" type="ORF">ACJMK2_033541</name>
</gene>